<dbReference type="InterPro" id="IPR032675">
    <property type="entry name" value="LRR_dom_sf"/>
</dbReference>
<dbReference type="Proteomes" id="UP001497623">
    <property type="component" value="Unassembled WGS sequence"/>
</dbReference>
<evidence type="ECO:0008006" key="3">
    <source>
        <dbReference type="Google" id="ProtNLM"/>
    </source>
</evidence>
<keyword evidence="2" id="KW-1185">Reference proteome</keyword>
<comment type="caution">
    <text evidence="1">The sequence shown here is derived from an EMBL/GenBank/DDBJ whole genome shotgun (WGS) entry which is preliminary data.</text>
</comment>
<dbReference type="EMBL" id="CAXKWB010004502">
    <property type="protein sequence ID" value="CAL4073847.1"/>
    <property type="molecule type" value="Genomic_DNA"/>
</dbReference>
<accession>A0AAV2QBM6</accession>
<protein>
    <recommendedName>
        <fullName evidence="3">F-box/LRR-repeat protein</fullName>
    </recommendedName>
</protein>
<organism evidence="1 2">
    <name type="scientific">Meganyctiphanes norvegica</name>
    <name type="common">Northern krill</name>
    <name type="synonym">Thysanopoda norvegica</name>
    <dbReference type="NCBI Taxonomy" id="48144"/>
    <lineage>
        <taxon>Eukaryota</taxon>
        <taxon>Metazoa</taxon>
        <taxon>Ecdysozoa</taxon>
        <taxon>Arthropoda</taxon>
        <taxon>Crustacea</taxon>
        <taxon>Multicrustacea</taxon>
        <taxon>Malacostraca</taxon>
        <taxon>Eumalacostraca</taxon>
        <taxon>Eucarida</taxon>
        <taxon>Euphausiacea</taxon>
        <taxon>Euphausiidae</taxon>
        <taxon>Meganyctiphanes</taxon>
    </lineage>
</organism>
<sequence>MAASVCRTPIPLKRITPHALTSGLLKQCRPDIILDSYRDTITETTGTNRIDVDKVILYCIEDFQNPKEKLISYLKSLKEWWHGSNCVASLPLILQKQVLNTFTTALDETEEFSLMYKLLLQILFANDAGGSLPFHLREEGVNLLVMSQTDWASFALLLESLAPFHLEGINTGLVEFSDPLPFVTILKNSPNLKTVKLYRVSNNSNILFRLIGTYCPNLEFVMVNIWDIISNNCLYATFFGGMDKDTVISHLETNKPVPISFPRLKWIHMELKFTMPHNSFLQVLLHYYPNLQCVLPLYMYRGCLPTDVLHPPDEDILWSSQRSSCNLKAVTLKEYCLAPEAIDKIVKLCPAVEHLNLNDEEQLEFKSPEAVAKTIRLLSDKLNITCLSLCTTAENLGLYLPTFSEIGPSLKELNLTLIYKAGAELLCELINKCPNLESLKISRRLKYIFGRGNQTLHFLSKLSTLSVWDPFEDT</sequence>
<evidence type="ECO:0000313" key="2">
    <source>
        <dbReference type="Proteomes" id="UP001497623"/>
    </source>
</evidence>
<evidence type="ECO:0000313" key="1">
    <source>
        <dbReference type="EMBL" id="CAL4073847.1"/>
    </source>
</evidence>
<dbReference type="Gene3D" id="3.80.10.10">
    <property type="entry name" value="Ribonuclease Inhibitor"/>
    <property type="match status" value="1"/>
</dbReference>
<proteinExistence type="predicted"/>
<gene>
    <name evidence="1" type="ORF">MNOR_LOCUS9334</name>
</gene>
<reference evidence="1 2" key="1">
    <citation type="submission" date="2024-05" db="EMBL/GenBank/DDBJ databases">
        <authorList>
            <person name="Wallberg A."/>
        </authorList>
    </citation>
    <scope>NUCLEOTIDE SEQUENCE [LARGE SCALE GENOMIC DNA]</scope>
</reference>
<feature type="non-terminal residue" evidence="1">
    <location>
        <position position="474"/>
    </location>
</feature>
<dbReference type="SUPFAM" id="SSF52047">
    <property type="entry name" value="RNI-like"/>
    <property type="match status" value="1"/>
</dbReference>
<name>A0AAV2QBM6_MEGNR</name>
<dbReference type="AlphaFoldDB" id="A0AAV2QBM6"/>